<dbReference type="SUPFAM" id="SSF51338">
    <property type="entry name" value="Composite domain of metallo-dependent hydrolases"/>
    <property type="match status" value="1"/>
</dbReference>
<keyword evidence="3" id="KW-1185">Reference proteome</keyword>
<dbReference type="PANTHER" id="PTHR43668:SF2">
    <property type="entry name" value="ALLANTOINASE"/>
    <property type="match status" value="1"/>
</dbReference>
<dbReference type="RefSeq" id="WP_275633765.1">
    <property type="nucleotide sequence ID" value="NZ_JARGYD010000006.1"/>
</dbReference>
<reference evidence="3" key="1">
    <citation type="journal article" date="2019" name="Int. J. Syst. Evol. Microbiol.">
        <title>The Global Catalogue of Microorganisms (GCM) 10K type strain sequencing project: providing services to taxonomists for standard genome sequencing and annotation.</title>
        <authorList>
            <consortium name="The Broad Institute Genomics Platform"/>
            <consortium name="The Broad Institute Genome Sequencing Center for Infectious Disease"/>
            <person name="Wu L."/>
            <person name="Ma J."/>
        </authorList>
    </citation>
    <scope>NUCLEOTIDE SEQUENCE [LARGE SCALE GENOMIC DNA]</scope>
    <source>
        <strain evidence="3">KCTC 52366</strain>
    </source>
</reference>
<evidence type="ECO:0000313" key="2">
    <source>
        <dbReference type="EMBL" id="MFC3144532.1"/>
    </source>
</evidence>
<dbReference type="InterPro" id="IPR032466">
    <property type="entry name" value="Metal_Hydrolase"/>
</dbReference>
<gene>
    <name evidence="2" type="ORF">ACFOGP_17535</name>
</gene>
<evidence type="ECO:0000313" key="3">
    <source>
        <dbReference type="Proteomes" id="UP001595632"/>
    </source>
</evidence>
<dbReference type="PANTHER" id="PTHR43668">
    <property type="entry name" value="ALLANTOINASE"/>
    <property type="match status" value="1"/>
</dbReference>
<dbReference type="InterPro" id="IPR006680">
    <property type="entry name" value="Amidohydro-rel"/>
</dbReference>
<comment type="caution">
    <text evidence="2">The sequence shown here is derived from an EMBL/GenBank/DDBJ whole genome shotgun (WGS) entry which is preliminary data.</text>
</comment>
<dbReference type="Pfam" id="PF01979">
    <property type="entry name" value="Amidohydro_1"/>
    <property type="match status" value="1"/>
</dbReference>
<proteinExistence type="predicted"/>
<evidence type="ECO:0000259" key="1">
    <source>
        <dbReference type="Pfam" id="PF01979"/>
    </source>
</evidence>
<dbReference type="Proteomes" id="UP001595632">
    <property type="component" value="Unassembled WGS sequence"/>
</dbReference>
<dbReference type="InterPro" id="IPR050138">
    <property type="entry name" value="DHOase/Allantoinase_Hydrolase"/>
</dbReference>
<dbReference type="Gene3D" id="2.30.40.10">
    <property type="entry name" value="Urease, subunit C, domain 1"/>
    <property type="match status" value="1"/>
</dbReference>
<accession>A0ABV7GXN7</accession>
<dbReference type="InterPro" id="IPR011059">
    <property type="entry name" value="Metal-dep_hydrolase_composite"/>
</dbReference>
<dbReference type="Gene3D" id="3.20.20.140">
    <property type="entry name" value="Metal-dependent hydrolases"/>
    <property type="match status" value="1"/>
</dbReference>
<feature type="domain" description="Amidohydrolase-related" evidence="1">
    <location>
        <begin position="51"/>
        <end position="429"/>
    </location>
</feature>
<organism evidence="2 3">
    <name type="scientific">Psychromarinibacter halotolerans</name>
    <dbReference type="NCBI Taxonomy" id="1775175"/>
    <lineage>
        <taxon>Bacteria</taxon>
        <taxon>Pseudomonadati</taxon>
        <taxon>Pseudomonadota</taxon>
        <taxon>Alphaproteobacteria</taxon>
        <taxon>Rhodobacterales</taxon>
        <taxon>Paracoccaceae</taxon>
        <taxon>Psychromarinibacter</taxon>
    </lineage>
</organism>
<name>A0ABV7GXN7_9RHOB</name>
<protein>
    <submittedName>
        <fullName evidence="2">Dihydroorotase family protein</fullName>
    </submittedName>
</protein>
<sequence length="449" mass="46904">MLDLVLRGRLVLPGGSVTKGWLGIAGGRIVSLGEGEAPDAAETTDHGDALILPGAIDGQTHAGSQWGFAGIAPTTRAAAIGGVTTIVDMPYDHPDPITTVDLLNQKVAAIEELAHTNVALYATIPTDPDPADISGLVEAGVAAFKISSFEAHPHRFPRIGSGAVLTLFEALDNAGLPVGLHNEDQEVVRATEAKFRAEGRTTPLDHSPSRPPVAEMSATATFLELGASLGGHAHIVHISIPEGFDLVAEHAARGEKASAEMCLHYLLFDAEEHMPTLGAKLKVNPPIRSGVRDALWQVIEDGGAAFVSSDHSAWGLERKSSENIFEVAAGMPGLETLLPGFYTEALRRTGSVEAAAALTAAMLAEGPADFFGLEAKGRLEPGCDADIAVLTPGEIVYESARTPEGSAWSAYDGMTFAAIPSATYVNGVRVWDGAIVSAETPGTYARRTA</sequence>
<dbReference type="SUPFAM" id="SSF51556">
    <property type="entry name" value="Metallo-dependent hydrolases"/>
    <property type="match status" value="1"/>
</dbReference>
<dbReference type="EMBL" id="JBHRTB010000010">
    <property type="protein sequence ID" value="MFC3144532.1"/>
    <property type="molecule type" value="Genomic_DNA"/>
</dbReference>